<dbReference type="EMBL" id="MTZU01000049">
    <property type="protein sequence ID" value="PCE31323.1"/>
    <property type="molecule type" value="Genomic_DNA"/>
</dbReference>
<dbReference type="RefSeq" id="WP_084906103.1">
    <property type="nucleotide sequence ID" value="NZ_CP020737.1"/>
</dbReference>
<evidence type="ECO:0000313" key="2">
    <source>
        <dbReference type="EMBL" id="PCE31323.1"/>
    </source>
</evidence>
<organism evidence="2 3">
    <name type="scientific">Burkholderia ubonensis subsp. mesacidophila</name>
    <dbReference type="NCBI Taxonomy" id="265293"/>
    <lineage>
        <taxon>Bacteria</taxon>
        <taxon>Pseudomonadati</taxon>
        <taxon>Pseudomonadota</taxon>
        <taxon>Betaproteobacteria</taxon>
        <taxon>Burkholderiales</taxon>
        <taxon>Burkholderiaceae</taxon>
        <taxon>Burkholderia</taxon>
        <taxon>Burkholderia cepacia complex</taxon>
    </lineage>
</organism>
<dbReference type="GeneID" id="69003856"/>
<comment type="caution">
    <text evidence="2">The sequence shown here is derived from an EMBL/GenBank/DDBJ whole genome shotgun (WGS) entry which is preliminary data.</text>
</comment>
<proteinExistence type="predicted"/>
<dbReference type="Proteomes" id="UP000217994">
    <property type="component" value="Unassembled WGS sequence"/>
</dbReference>
<sequence length="120" mass="12929">MIIYPSVAGRFVPALRALSRADILSVMRRIKQDSLRRYNVAFAFAWLGSLAGAALTAVPIYAGIHFVVRCASGKPWPIAIAVVIGAIAPLLGNVFYSALIALLLKREVVACMARDRHPPG</sequence>
<feature type="transmembrane region" description="Helical" evidence="1">
    <location>
        <begin position="76"/>
        <end position="104"/>
    </location>
</feature>
<reference evidence="2 3" key="1">
    <citation type="submission" date="2017-01" db="EMBL/GenBank/DDBJ databases">
        <title>Whole-Genome Shotgun Sequencing of Two beta-Proteobacterial Species in Search of the Bulgecin Biosynthetic Cluster.</title>
        <authorList>
            <person name="Horsman M.E."/>
            <person name="Marous D.R."/>
            <person name="Li R."/>
            <person name="Oliver R.A."/>
            <person name="Byun B."/>
            <person name="Emrich S.J."/>
            <person name="Boggess B."/>
            <person name="Townsend C.A."/>
            <person name="Mobashery S."/>
        </authorList>
    </citation>
    <scope>NUCLEOTIDE SEQUENCE [LARGE SCALE GENOMIC DNA]</scope>
    <source>
        <strain evidence="2 3">ATCC 31433</strain>
    </source>
</reference>
<gene>
    <name evidence="2" type="ORF">BZL54_16395</name>
</gene>
<accession>A0A2A4FC19</accession>
<keyword evidence="1" id="KW-0472">Membrane</keyword>
<feature type="transmembrane region" description="Helical" evidence="1">
    <location>
        <begin position="38"/>
        <end position="64"/>
    </location>
</feature>
<evidence type="ECO:0000313" key="3">
    <source>
        <dbReference type="Proteomes" id="UP000217994"/>
    </source>
</evidence>
<keyword evidence="1" id="KW-0812">Transmembrane</keyword>
<dbReference type="AlphaFoldDB" id="A0A2A4FC19"/>
<protein>
    <submittedName>
        <fullName evidence="2">Uncharacterized protein</fullName>
    </submittedName>
</protein>
<keyword evidence="1" id="KW-1133">Transmembrane helix</keyword>
<evidence type="ECO:0000256" key="1">
    <source>
        <dbReference type="SAM" id="Phobius"/>
    </source>
</evidence>
<name>A0A2A4FC19_9BURK</name>